<comment type="subunit">
    <text evidence="3">Homodimer.</text>
</comment>
<comment type="catalytic activity">
    <reaction evidence="3">
        <text>N-acetyl-D-muramate 6-phosphate + H2O = N-acetyl-D-glucosamine 6-phosphate + (R)-lactate</text>
        <dbReference type="Rhea" id="RHEA:26410"/>
        <dbReference type="ChEBI" id="CHEBI:15377"/>
        <dbReference type="ChEBI" id="CHEBI:16004"/>
        <dbReference type="ChEBI" id="CHEBI:57513"/>
        <dbReference type="ChEBI" id="CHEBI:58722"/>
        <dbReference type="EC" id="4.2.1.126"/>
    </reaction>
</comment>
<evidence type="ECO:0000313" key="7">
    <source>
        <dbReference type="Proteomes" id="UP000675781"/>
    </source>
</evidence>
<feature type="region of interest" description="Disordered" evidence="4">
    <location>
        <begin position="1"/>
        <end position="20"/>
    </location>
</feature>
<dbReference type="NCBIfam" id="NF009222">
    <property type="entry name" value="PRK12570.1"/>
    <property type="match status" value="1"/>
</dbReference>
<dbReference type="CDD" id="cd05007">
    <property type="entry name" value="SIS_Etherase"/>
    <property type="match status" value="1"/>
</dbReference>
<feature type="active site" evidence="3">
    <location>
        <position position="119"/>
    </location>
</feature>
<dbReference type="GO" id="GO:0097367">
    <property type="term" value="F:carbohydrate derivative binding"/>
    <property type="evidence" value="ECO:0007669"/>
    <property type="project" value="InterPro"/>
</dbReference>
<dbReference type="EMBL" id="JAGSOG010000078">
    <property type="protein sequence ID" value="MBR7834996.1"/>
    <property type="molecule type" value="Genomic_DNA"/>
</dbReference>
<dbReference type="RefSeq" id="WP_212529511.1">
    <property type="nucleotide sequence ID" value="NZ_JAGSOG010000078.1"/>
</dbReference>
<evidence type="ECO:0000259" key="5">
    <source>
        <dbReference type="PROSITE" id="PS51464"/>
    </source>
</evidence>
<dbReference type="InterPro" id="IPR046348">
    <property type="entry name" value="SIS_dom_sf"/>
</dbReference>
<feature type="domain" description="SIS" evidence="5">
    <location>
        <begin position="60"/>
        <end position="221"/>
    </location>
</feature>
<dbReference type="Pfam" id="PF22645">
    <property type="entry name" value="GKRP_SIS_N"/>
    <property type="match status" value="1"/>
</dbReference>
<dbReference type="GO" id="GO:0009254">
    <property type="term" value="P:peptidoglycan turnover"/>
    <property type="evidence" value="ECO:0007669"/>
    <property type="project" value="TreeGrafter"/>
</dbReference>
<comment type="function">
    <text evidence="3">Specifically catalyzes the cleavage of the D-lactyl ether substituent of MurNAc 6-phosphate, producing GlcNAc 6-phosphate and D-lactate.</text>
</comment>
<comment type="pathway">
    <text evidence="3">Amino-sugar metabolism; N-acetylmuramate degradation.</text>
</comment>
<comment type="miscellaneous">
    <text evidence="3">A lyase-type mechanism (elimination/hydration) is suggested for the cleavage of the lactyl ether bond of MurNAc 6-phosphate, with the formation of an alpha,beta-unsaturated aldehyde intermediate with (E)-stereochemistry, followed by the syn addition of water to give product.</text>
</comment>
<comment type="similarity">
    <text evidence="3">Belongs to the GCKR-like family. MurNAc-6-P etherase subfamily.</text>
</comment>
<organism evidence="6 7">
    <name type="scientific">Actinospica durhamensis</name>
    <dbReference type="NCBI Taxonomy" id="1508375"/>
    <lineage>
        <taxon>Bacteria</taxon>
        <taxon>Bacillati</taxon>
        <taxon>Actinomycetota</taxon>
        <taxon>Actinomycetes</taxon>
        <taxon>Catenulisporales</taxon>
        <taxon>Actinospicaceae</taxon>
        <taxon>Actinospica</taxon>
    </lineage>
</organism>
<dbReference type="SUPFAM" id="SSF53697">
    <property type="entry name" value="SIS domain"/>
    <property type="match status" value="1"/>
</dbReference>
<evidence type="ECO:0000256" key="4">
    <source>
        <dbReference type="SAM" id="MobiDB-lite"/>
    </source>
</evidence>
<proteinExistence type="inferred from homology"/>
<dbReference type="GO" id="GO:0046348">
    <property type="term" value="P:amino sugar catabolic process"/>
    <property type="evidence" value="ECO:0007669"/>
    <property type="project" value="InterPro"/>
</dbReference>
<dbReference type="InterPro" id="IPR001347">
    <property type="entry name" value="SIS_dom"/>
</dbReference>
<protein>
    <recommendedName>
        <fullName evidence="3">N-acetylmuramic acid 6-phosphate etherase</fullName>
        <shortName evidence="3">MurNAc-6-P etherase</shortName>
        <ecNumber evidence="3">4.2.1.126</ecNumber>
    </recommendedName>
    <alternativeName>
        <fullName evidence="3">N-acetylmuramic acid 6-phosphate hydrolase</fullName>
    </alternativeName>
    <alternativeName>
        <fullName evidence="3">N-acetylmuramic acid 6-phosphate lyase</fullName>
    </alternativeName>
</protein>
<dbReference type="PROSITE" id="PS51464">
    <property type="entry name" value="SIS"/>
    <property type="match status" value="1"/>
</dbReference>
<dbReference type="NCBIfam" id="NF003915">
    <property type="entry name" value="PRK05441.1"/>
    <property type="match status" value="1"/>
</dbReference>
<evidence type="ECO:0000256" key="2">
    <source>
        <dbReference type="ARBA" id="ARBA00023277"/>
    </source>
</evidence>
<dbReference type="GO" id="GO:0016835">
    <property type="term" value="F:carbon-oxygen lyase activity"/>
    <property type="evidence" value="ECO:0007669"/>
    <property type="project" value="UniProtKB-UniRule"/>
</dbReference>
<dbReference type="HAMAP" id="MF_00068">
    <property type="entry name" value="MurQ"/>
    <property type="match status" value="1"/>
</dbReference>
<dbReference type="Gene3D" id="1.10.8.1080">
    <property type="match status" value="1"/>
</dbReference>
<evidence type="ECO:0000256" key="1">
    <source>
        <dbReference type="ARBA" id="ARBA00023239"/>
    </source>
</evidence>
<dbReference type="PANTHER" id="PTHR10088">
    <property type="entry name" value="GLUCOKINASE REGULATORY PROTEIN"/>
    <property type="match status" value="1"/>
</dbReference>
<accession>A0A941EPX6</accession>
<dbReference type="PROSITE" id="PS01272">
    <property type="entry name" value="GCKR"/>
    <property type="match status" value="1"/>
</dbReference>
<dbReference type="InterPro" id="IPR005488">
    <property type="entry name" value="Etherase_MurQ"/>
</dbReference>
<feature type="active site" description="Proton donor" evidence="3">
    <location>
        <position position="88"/>
    </location>
</feature>
<dbReference type="InterPro" id="IPR005486">
    <property type="entry name" value="Glucokinase_regulatory_CS"/>
</dbReference>
<reference evidence="6" key="1">
    <citation type="submission" date="2021-04" db="EMBL/GenBank/DDBJ databases">
        <title>Genome based classification of Actinospica acidithermotolerans sp. nov., an actinobacterium isolated from an Indonesian hot spring.</title>
        <authorList>
            <person name="Kusuma A.B."/>
            <person name="Putra K.E."/>
            <person name="Nafisah S."/>
            <person name="Loh J."/>
            <person name="Nouioui I."/>
            <person name="Goodfellow M."/>
        </authorList>
    </citation>
    <scope>NUCLEOTIDE SEQUENCE</scope>
    <source>
        <strain evidence="6">CSCA 57</strain>
    </source>
</reference>
<dbReference type="EC" id="4.2.1.126" evidence="3"/>
<comment type="caution">
    <text evidence="6">The sequence shown here is derived from an EMBL/GenBank/DDBJ whole genome shotgun (WGS) entry which is preliminary data.</text>
</comment>
<dbReference type="InterPro" id="IPR040190">
    <property type="entry name" value="MURQ/GCKR"/>
</dbReference>
<dbReference type="Gene3D" id="3.40.50.10490">
    <property type="entry name" value="Glucose-6-phosphate isomerase like protein, domain 1"/>
    <property type="match status" value="1"/>
</dbReference>
<sequence>MSTQYAPRVQAPTEERNPRTTEIDLVPTIDLLRMLNAEDRSVPEAVAAVLPQLARVVDEAAARLGAGGRMHYFGAGTSGRLAVMDAAELIPTYGLNPGVVVAHHAGGHAALEQPVESREDDPEEGVRDASQLTKLDLAVGLTASGRTPYVGGALRAARAAGAFTVLVSANPQAQLAPWADVHLAADTGPEAVAGSTRLKAGTAQKLILNALSTALMVLLGRTYSNLMVEMAAGNAKLRGRLLTILTEASGEPTEVCAAALAAADGEVKTALVALLADVPAAHARNALAASAGRVRPAIASVSSVSAVSAIGAVDAVAAVRAVEALGDAGSGPGSA</sequence>
<dbReference type="Proteomes" id="UP000675781">
    <property type="component" value="Unassembled WGS sequence"/>
</dbReference>
<keyword evidence="1 3" id="KW-0456">Lyase</keyword>
<keyword evidence="2 3" id="KW-0119">Carbohydrate metabolism</keyword>
<dbReference type="GO" id="GO:0016803">
    <property type="term" value="F:ether hydrolase activity"/>
    <property type="evidence" value="ECO:0007669"/>
    <property type="project" value="TreeGrafter"/>
</dbReference>
<evidence type="ECO:0000256" key="3">
    <source>
        <dbReference type="HAMAP-Rule" id="MF_00068"/>
    </source>
</evidence>
<keyword evidence="7" id="KW-1185">Reference proteome</keyword>
<dbReference type="AlphaFoldDB" id="A0A941EPX6"/>
<dbReference type="PANTHER" id="PTHR10088:SF4">
    <property type="entry name" value="GLUCOKINASE REGULATORY PROTEIN"/>
    <property type="match status" value="1"/>
</dbReference>
<gene>
    <name evidence="3" type="primary">murQ</name>
    <name evidence="6" type="ORF">KDL01_17105</name>
</gene>
<evidence type="ECO:0000313" key="6">
    <source>
        <dbReference type="EMBL" id="MBR7834996.1"/>
    </source>
</evidence>
<name>A0A941EPX6_9ACTN</name>